<evidence type="ECO:0000256" key="3">
    <source>
        <dbReference type="ARBA" id="ARBA00022953"/>
    </source>
</evidence>
<dbReference type="InterPro" id="IPR001205">
    <property type="entry name" value="RNA-dir_pol_C"/>
</dbReference>
<dbReference type="InterPro" id="IPR043128">
    <property type="entry name" value="Rev_trsase/Diguanyl_cyclase"/>
</dbReference>
<dbReference type="GO" id="GO:0006351">
    <property type="term" value="P:DNA-templated transcription"/>
    <property type="evidence" value="ECO:0007669"/>
    <property type="project" value="InterPro"/>
</dbReference>
<keyword evidence="1" id="KW-0808">Transferase</keyword>
<evidence type="ECO:0000256" key="2">
    <source>
        <dbReference type="ARBA" id="ARBA00022695"/>
    </source>
</evidence>
<keyword evidence="3" id="KW-0693">Viral RNA replication</keyword>
<dbReference type="InterPro" id="IPR007094">
    <property type="entry name" value="RNA-dir_pol_PSvirus"/>
</dbReference>
<dbReference type="GO" id="GO:0039694">
    <property type="term" value="P:viral RNA genome replication"/>
    <property type="evidence" value="ECO:0007669"/>
    <property type="project" value="InterPro"/>
</dbReference>
<dbReference type="GO" id="GO:0003723">
    <property type="term" value="F:RNA binding"/>
    <property type="evidence" value="ECO:0007669"/>
    <property type="project" value="InterPro"/>
</dbReference>
<dbReference type="Gene3D" id="3.30.70.270">
    <property type="match status" value="1"/>
</dbReference>
<sequence>MEELPPAEGYALDARPPRWDYEAVKACNRHFGKTVVRQVLEKYRRAHVTLEALIEDVMEYNITPVPRLRDDPVYIACYESVRREFVSQVPIIPTTLGAVGTSSQTPKDKAPGLPWKNQGYKTKQDVLDDPLAMQSIRKDWILIGKGYRVTLPDCLVYARAQICAKDKNKVRATWGYPTGVFCEEARFVYPYLDFLKKRRDDYPLAYGVEIGKGGMGYIDDMFTRSGLKSRAVMMDWSKFDKQVPPWLIRDAFSIMYESFDMSHVVDSEGKVWPVNPDISKARWKKMVDYFINTPCRLPNGNRMRKHAGVPSGSCFTNIIDSIINALVTRYCMYHTTGSLPEYDIYMGDDSVVITRGIVNICDIADVAKKAFGFELNTNKSYVTSDRSSIKFLGYYNNFGYPIREQDFLLASFMLPEHVNEYDPLLTTARAVGQMWSTFNATAAIRWYELVDDLERQFGLEDDWFTKYMEEHPNRLKFLRLHGLEPTQFPRPRRFTVFDAPMAPPPQPSKRRPVRRRTDVEALYHSFLDDPPTELGTVVVEDTPPDCIADDITA</sequence>
<dbReference type="InterPro" id="IPR043502">
    <property type="entry name" value="DNA/RNA_pol_sf"/>
</dbReference>
<feature type="domain" description="RdRp catalytic" evidence="4">
    <location>
        <begin position="229"/>
        <end position="362"/>
    </location>
</feature>
<organism evidence="5">
    <name type="scientific">Hubei partiti-like virus 14</name>
    <dbReference type="NCBI Taxonomy" id="1923020"/>
    <lineage>
        <taxon>Viruses</taxon>
        <taxon>Riboviria</taxon>
    </lineage>
</organism>
<name>A0A1L3KLJ0_9VIRU</name>
<evidence type="ECO:0000256" key="1">
    <source>
        <dbReference type="ARBA" id="ARBA00022679"/>
    </source>
</evidence>
<dbReference type="Pfam" id="PF00680">
    <property type="entry name" value="RdRP_1"/>
    <property type="match status" value="1"/>
</dbReference>
<keyword evidence="2" id="KW-0548">Nucleotidyltransferase</keyword>
<reference evidence="5" key="1">
    <citation type="journal article" date="2016" name="Nature">
        <title>Redefining the invertebrate RNA virosphere.</title>
        <authorList>
            <person name="Shi M."/>
            <person name="Lin X.D."/>
            <person name="Tian J.H."/>
            <person name="Chen L.J."/>
            <person name="Chen X."/>
            <person name="Li C.X."/>
            <person name="Qin X.C."/>
            <person name="Li J."/>
            <person name="Cao J.P."/>
            <person name="Eden J.S."/>
            <person name="Buchmann J."/>
            <person name="Wang W."/>
            <person name="Xu J."/>
            <person name="Holmes E.C."/>
            <person name="Zhang Y.Z."/>
        </authorList>
    </citation>
    <scope>NUCLEOTIDE SEQUENCE</scope>
    <source>
        <strain evidence="5">Spider132884</strain>
    </source>
</reference>
<dbReference type="PROSITE" id="PS50507">
    <property type="entry name" value="RDRP_SSRNA_POS"/>
    <property type="match status" value="1"/>
</dbReference>
<accession>A0A1L3KLJ0</accession>
<evidence type="ECO:0000313" key="5">
    <source>
        <dbReference type="EMBL" id="APG78278.1"/>
    </source>
</evidence>
<proteinExistence type="predicted"/>
<dbReference type="SUPFAM" id="SSF56672">
    <property type="entry name" value="DNA/RNA polymerases"/>
    <property type="match status" value="1"/>
</dbReference>
<dbReference type="GO" id="GO:0003968">
    <property type="term" value="F:RNA-directed RNA polymerase activity"/>
    <property type="evidence" value="ECO:0007669"/>
    <property type="project" value="InterPro"/>
</dbReference>
<evidence type="ECO:0000259" key="4">
    <source>
        <dbReference type="PROSITE" id="PS50507"/>
    </source>
</evidence>
<protein>
    <submittedName>
        <fullName evidence="5">RdRp</fullName>
    </submittedName>
</protein>
<dbReference type="EMBL" id="KX884163">
    <property type="protein sequence ID" value="APG78278.1"/>
    <property type="molecule type" value="Genomic_RNA"/>
</dbReference>